<feature type="compositionally biased region" description="Gly residues" evidence="1">
    <location>
        <begin position="176"/>
        <end position="192"/>
    </location>
</feature>
<evidence type="ECO:0000256" key="1">
    <source>
        <dbReference type="SAM" id="MobiDB-lite"/>
    </source>
</evidence>
<evidence type="ECO:0000313" key="2">
    <source>
        <dbReference type="EMBL" id="KAJ7339774.1"/>
    </source>
</evidence>
<feature type="compositionally biased region" description="Basic and acidic residues" evidence="1">
    <location>
        <begin position="165"/>
        <end position="174"/>
    </location>
</feature>
<sequence length="192" mass="19297">MPLFGSSHNENKLTKPNHTTELNSTGAGAGLGRTDEAYPATGTGMTNEPGIGNNTVGGGRHHVPGETHPHGMMADQQYGTAGVGAGAGSTAIPPASNLHHSGGGGSSTTGKIERTVGNIVGSKSLQAKGLQKEEEARGLKIQSQELAEAERLEREAGLRRERAVAHGAHPDTRHVGGLGGGVGGAGTGTGAY</sequence>
<reference evidence="2" key="1">
    <citation type="submission" date="2023-03" db="EMBL/GenBank/DDBJ databases">
        <title>Massive genome expansion in bonnet fungi (Mycena s.s.) driven by repeated elements and novel gene families across ecological guilds.</title>
        <authorList>
            <consortium name="Lawrence Berkeley National Laboratory"/>
            <person name="Harder C.B."/>
            <person name="Miyauchi S."/>
            <person name="Viragh M."/>
            <person name="Kuo A."/>
            <person name="Thoen E."/>
            <person name="Andreopoulos B."/>
            <person name="Lu D."/>
            <person name="Skrede I."/>
            <person name="Drula E."/>
            <person name="Henrissat B."/>
            <person name="Morin E."/>
            <person name="Kohler A."/>
            <person name="Barry K."/>
            <person name="LaButti K."/>
            <person name="Morin E."/>
            <person name="Salamov A."/>
            <person name="Lipzen A."/>
            <person name="Mereny Z."/>
            <person name="Hegedus B."/>
            <person name="Baldrian P."/>
            <person name="Stursova M."/>
            <person name="Weitz H."/>
            <person name="Taylor A."/>
            <person name="Grigoriev I.V."/>
            <person name="Nagy L.G."/>
            <person name="Martin F."/>
            <person name="Kauserud H."/>
        </authorList>
    </citation>
    <scope>NUCLEOTIDE SEQUENCE</scope>
    <source>
        <strain evidence="2">CBHHK002</strain>
    </source>
</reference>
<feature type="compositionally biased region" description="Polar residues" evidence="1">
    <location>
        <begin position="14"/>
        <end position="26"/>
    </location>
</feature>
<proteinExistence type="predicted"/>
<evidence type="ECO:0000313" key="3">
    <source>
        <dbReference type="Proteomes" id="UP001218218"/>
    </source>
</evidence>
<protein>
    <submittedName>
        <fullName evidence="2">Uncharacterized protein</fullName>
    </submittedName>
</protein>
<dbReference type="EMBL" id="JARIHO010000027">
    <property type="protein sequence ID" value="KAJ7339774.1"/>
    <property type="molecule type" value="Genomic_DNA"/>
</dbReference>
<organism evidence="2 3">
    <name type="scientific">Mycena albidolilacea</name>
    <dbReference type="NCBI Taxonomy" id="1033008"/>
    <lineage>
        <taxon>Eukaryota</taxon>
        <taxon>Fungi</taxon>
        <taxon>Dikarya</taxon>
        <taxon>Basidiomycota</taxon>
        <taxon>Agaricomycotina</taxon>
        <taxon>Agaricomycetes</taxon>
        <taxon>Agaricomycetidae</taxon>
        <taxon>Agaricales</taxon>
        <taxon>Marasmiineae</taxon>
        <taxon>Mycenaceae</taxon>
        <taxon>Mycena</taxon>
    </lineage>
</organism>
<feature type="region of interest" description="Disordered" evidence="1">
    <location>
        <begin position="1"/>
        <end position="67"/>
    </location>
</feature>
<feature type="region of interest" description="Disordered" evidence="1">
    <location>
        <begin position="165"/>
        <end position="192"/>
    </location>
</feature>
<name>A0AAD7ENK7_9AGAR</name>
<dbReference type="Proteomes" id="UP001218218">
    <property type="component" value="Unassembled WGS sequence"/>
</dbReference>
<accession>A0AAD7ENK7</accession>
<gene>
    <name evidence="2" type="ORF">DFH08DRAFT_812154</name>
</gene>
<dbReference type="AlphaFoldDB" id="A0AAD7ENK7"/>
<keyword evidence="3" id="KW-1185">Reference proteome</keyword>
<comment type="caution">
    <text evidence="2">The sequence shown here is derived from an EMBL/GenBank/DDBJ whole genome shotgun (WGS) entry which is preliminary data.</text>
</comment>